<dbReference type="Gene3D" id="1.20.1250.20">
    <property type="entry name" value="MFS general substrate transporter like domains"/>
    <property type="match status" value="2"/>
</dbReference>
<evidence type="ECO:0000256" key="3">
    <source>
        <dbReference type="ARBA" id="ARBA00022448"/>
    </source>
</evidence>
<dbReference type="EMBL" id="BSXN01001609">
    <property type="protein sequence ID" value="GME73790.1"/>
    <property type="molecule type" value="Genomic_DNA"/>
</dbReference>
<feature type="transmembrane region" description="Helical" evidence="9">
    <location>
        <begin position="389"/>
        <end position="410"/>
    </location>
</feature>
<feature type="transmembrane region" description="Helical" evidence="9">
    <location>
        <begin position="325"/>
        <end position="347"/>
    </location>
</feature>
<keyword evidence="11" id="KW-1185">Reference proteome</keyword>
<evidence type="ECO:0000256" key="1">
    <source>
        <dbReference type="ARBA" id="ARBA00004128"/>
    </source>
</evidence>
<keyword evidence="3" id="KW-0813">Transport</keyword>
<dbReference type="Pfam" id="PF07690">
    <property type="entry name" value="MFS_1"/>
    <property type="match status" value="1"/>
</dbReference>
<evidence type="ECO:0000313" key="11">
    <source>
        <dbReference type="Proteomes" id="UP001165120"/>
    </source>
</evidence>
<feature type="transmembrane region" description="Helical" evidence="9">
    <location>
        <begin position="430"/>
        <end position="452"/>
    </location>
</feature>
<evidence type="ECO:0000256" key="9">
    <source>
        <dbReference type="SAM" id="Phobius"/>
    </source>
</evidence>
<evidence type="ECO:0000256" key="6">
    <source>
        <dbReference type="ARBA" id="ARBA00022989"/>
    </source>
</evidence>
<feature type="transmembrane region" description="Helical" evidence="9">
    <location>
        <begin position="39"/>
        <end position="60"/>
    </location>
</feature>
<organism evidence="10 11">
    <name type="scientific">Candida boidinii</name>
    <name type="common">Yeast</name>
    <dbReference type="NCBI Taxonomy" id="5477"/>
    <lineage>
        <taxon>Eukaryota</taxon>
        <taxon>Fungi</taxon>
        <taxon>Dikarya</taxon>
        <taxon>Ascomycota</taxon>
        <taxon>Saccharomycotina</taxon>
        <taxon>Pichiomycetes</taxon>
        <taxon>Pichiales</taxon>
        <taxon>Pichiaceae</taxon>
        <taxon>Ogataea</taxon>
        <taxon>Ogataea/Candida clade</taxon>
    </lineage>
</organism>
<dbReference type="AlphaFoldDB" id="A0A9W6WB67"/>
<evidence type="ECO:0000256" key="7">
    <source>
        <dbReference type="ARBA" id="ARBA00023136"/>
    </source>
</evidence>
<evidence type="ECO:0000256" key="5">
    <source>
        <dbReference type="ARBA" id="ARBA00022692"/>
    </source>
</evidence>
<reference evidence="10" key="1">
    <citation type="submission" date="2023-04" db="EMBL/GenBank/DDBJ databases">
        <title>Candida boidinii NBRC 10035.</title>
        <authorList>
            <person name="Ichikawa N."/>
            <person name="Sato H."/>
            <person name="Tonouchi N."/>
        </authorList>
    </citation>
    <scope>NUCLEOTIDE SEQUENCE</scope>
    <source>
        <strain evidence="10">NBRC 10035</strain>
    </source>
</reference>
<accession>A0A9W6WB67</accession>
<name>A0A9W6WB67_CANBO</name>
<dbReference type="Proteomes" id="UP001165120">
    <property type="component" value="Unassembled WGS sequence"/>
</dbReference>
<comment type="similarity">
    <text evidence="2">Belongs to the major facilitator superfamily.</text>
</comment>
<keyword evidence="6 9" id="KW-1133">Transmembrane helix</keyword>
<comment type="subcellular location">
    <subcellularLocation>
        <location evidence="1">Vacuole membrane</location>
        <topology evidence="1">Multi-pass membrane protein</topology>
    </subcellularLocation>
</comment>
<feature type="transmembrane region" description="Helical" evidence="9">
    <location>
        <begin position="243"/>
        <end position="271"/>
    </location>
</feature>
<feature type="transmembrane region" description="Helical" evidence="9">
    <location>
        <begin position="153"/>
        <end position="177"/>
    </location>
</feature>
<dbReference type="GO" id="GO:0022857">
    <property type="term" value="F:transmembrane transporter activity"/>
    <property type="evidence" value="ECO:0007669"/>
    <property type="project" value="InterPro"/>
</dbReference>
<keyword evidence="4" id="KW-0926">Vacuole</keyword>
<feature type="transmembrane region" description="Helical" evidence="9">
    <location>
        <begin position="291"/>
        <end position="313"/>
    </location>
</feature>
<keyword evidence="5 9" id="KW-0812">Transmembrane</keyword>
<feature type="transmembrane region" description="Helical" evidence="9">
    <location>
        <begin position="353"/>
        <end position="382"/>
    </location>
</feature>
<feature type="transmembrane region" description="Helical" evidence="9">
    <location>
        <begin position="12"/>
        <end position="32"/>
    </location>
</feature>
<comment type="caution">
    <text evidence="10">The sequence shown here is derived from an EMBL/GenBank/DDBJ whole genome shotgun (WGS) entry which is preliminary data.</text>
</comment>
<evidence type="ECO:0000256" key="4">
    <source>
        <dbReference type="ARBA" id="ARBA00022554"/>
    </source>
</evidence>
<dbReference type="GO" id="GO:0000329">
    <property type="term" value="C:fungal-type vacuole membrane"/>
    <property type="evidence" value="ECO:0007669"/>
    <property type="project" value="TreeGrafter"/>
</dbReference>
<evidence type="ECO:0000313" key="10">
    <source>
        <dbReference type="EMBL" id="GME73790.1"/>
    </source>
</evidence>
<dbReference type="InterPro" id="IPR036259">
    <property type="entry name" value="MFS_trans_sf"/>
</dbReference>
<dbReference type="PANTHER" id="PTHR21576">
    <property type="entry name" value="UNCHARACTERIZED NODULIN-LIKE PROTEIN"/>
    <property type="match status" value="1"/>
</dbReference>
<proteinExistence type="inferred from homology"/>
<evidence type="ECO:0000256" key="8">
    <source>
        <dbReference type="ARBA" id="ARBA00039330"/>
    </source>
</evidence>
<feature type="transmembrane region" description="Helical" evidence="9">
    <location>
        <begin position="101"/>
        <end position="122"/>
    </location>
</feature>
<dbReference type="InterPro" id="IPR011701">
    <property type="entry name" value="MFS"/>
</dbReference>
<sequence>MEDLHYDQFMINIISGAIAIGMYLTLPVLGYLADLHGPVILAALSIIMFCPGYLLAAYTYKYKMSYIHMAVSFCLIGCATSACYFCSLLTCAKIYPERKGLSISVPVTFYGLSSLILSGFVFKLPLFQKDSSINPDLLISDATNKTTLDTYKVFVGLSIMYLILGIVNWVSSVFVTIEKHLLFSKLNCNYPTQQTSETTPLLNDVLEDNDIIDSSESDSFLNPDQINDHNKNFKNFLNDNSMYLLYGAFFFLAGPLEFFITNIATLINIVGIKDNDIIGSILINSNETNEISLHVTLFSLLSTISRLVMGYLSDYFLNKPKDSKFKVSVITLLICCIFSAIVGFLLITLNSSFFSLITIFVGSAYGGIFTLFPTIAATVWGVEILGSTWGLFLSAPALGSLFFGLLYAYEYDHYCKVSISKFQNDFIYCLTFPFSVMTLGFITSLILVILCWKTVWRARQIDI</sequence>
<feature type="transmembrane region" description="Helical" evidence="9">
    <location>
        <begin position="66"/>
        <end position="89"/>
    </location>
</feature>
<dbReference type="PANTHER" id="PTHR21576:SF45">
    <property type="entry name" value="TRANSPORTER MCH1-RELATED"/>
    <property type="match status" value="1"/>
</dbReference>
<gene>
    <name evidence="10" type="ORF">Cboi02_000417800</name>
</gene>
<keyword evidence="7 9" id="KW-0472">Membrane</keyword>
<dbReference type="SUPFAM" id="SSF103473">
    <property type="entry name" value="MFS general substrate transporter"/>
    <property type="match status" value="1"/>
</dbReference>
<evidence type="ECO:0000256" key="2">
    <source>
        <dbReference type="ARBA" id="ARBA00008335"/>
    </source>
</evidence>
<protein>
    <recommendedName>
        <fullName evidence="8">Probable transporter MCH1</fullName>
    </recommendedName>
</protein>